<organism evidence="8 9">
    <name type="scientific">Varibaculum cambriense</name>
    <dbReference type="NCBI Taxonomy" id="184870"/>
    <lineage>
        <taxon>Bacteria</taxon>
        <taxon>Bacillati</taxon>
        <taxon>Actinomycetota</taxon>
        <taxon>Actinomycetes</taxon>
        <taxon>Actinomycetales</taxon>
        <taxon>Actinomycetaceae</taxon>
        <taxon>Varibaculum</taxon>
    </lineage>
</organism>
<dbReference type="GO" id="GO:0005886">
    <property type="term" value="C:plasma membrane"/>
    <property type="evidence" value="ECO:0007669"/>
    <property type="project" value="UniProtKB-SubCell"/>
</dbReference>
<comment type="similarity">
    <text evidence="2">Belongs to the ATPase epsilon chain family.</text>
</comment>
<keyword evidence="6" id="KW-0139">CF(1)</keyword>
<evidence type="ECO:0000259" key="7">
    <source>
        <dbReference type="Pfam" id="PF02823"/>
    </source>
</evidence>
<evidence type="ECO:0000256" key="1">
    <source>
        <dbReference type="ARBA" id="ARBA00004202"/>
    </source>
</evidence>
<proteinExistence type="inferred from homology"/>
<dbReference type="EMBL" id="JAKNHJ010000003">
    <property type="protein sequence ID" value="MCG4617336.1"/>
    <property type="molecule type" value="Genomic_DNA"/>
</dbReference>
<dbReference type="Gene3D" id="2.60.15.10">
    <property type="entry name" value="F0F1 ATP synthase delta/epsilon subunit, N-terminal"/>
    <property type="match status" value="1"/>
</dbReference>
<feature type="domain" description="ATP synthase F1 complex delta/epsilon subunit N-terminal" evidence="7">
    <location>
        <begin position="4"/>
        <end position="83"/>
    </location>
</feature>
<dbReference type="Pfam" id="PF02823">
    <property type="entry name" value="ATP-synt_DE_N"/>
    <property type="match status" value="1"/>
</dbReference>
<comment type="caution">
    <text evidence="8">The sequence shown here is derived from an EMBL/GenBank/DDBJ whole genome shotgun (WGS) entry which is preliminary data.</text>
</comment>
<dbReference type="GO" id="GO:0046933">
    <property type="term" value="F:proton-transporting ATP synthase activity, rotational mechanism"/>
    <property type="evidence" value="ECO:0007669"/>
    <property type="project" value="InterPro"/>
</dbReference>
<evidence type="ECO:0000313" key="8">
    <source>
        <dbReference type="EMBL" id="MCG4617336.1"/>
    </source>
</evidence>
<keyword evidence="6" id="KW-0066">ATP synthesis</keyword>
<dbReference type="CDD" id="cd12152">
    <property type="entry name" value="F1-ATPase_delta"/>
    <property type="match status" value="1"/>
</dbReference>
<keyword evidence="4" id="KW-0406">Ion transport</keyword>
<dbReference type="GO" id="GO:0045259">
    <property type="term" value="C:proton-transporting ATP synthase complex"/>
    <property type="evidence" value="ECO:0007669"/>
    <property type="project" value="UniProtKB-KW"/>
</dbReference>
<gene>
    <name evidence="8" type="ORF">L0M99_02325</name>
</gene>
<dbReference type="InterPro" id="IPR036771">
    <property type="entry name" value="ATPsynth_dsu/esu_N"/>
</dbReference>
<dbReference type="Proteomes" id="UP001200537">
    <property type="component" value="Unassembled WGS sequence"/>
</dbReference>
<evidence type="ECO:0000256" key="2">
    <source>
        <dbReference type="ARBA" id="ARBA00005712"/>
    </source>
</evidence>
<dbReference type="AlphaFoldDB" id="A0AAJ1BB57"/>
<sequence>MSSLSVKVVTRSGELFSGQAGFVSLPTTEGSLGILPGHLPFLGTITAGKVKVGMKENDPDARVFEIVPGFVSVDEDNVTIVVDGL</sequence>
<reference evidence="8" key="1">
    <citation type="submission" date="2022-01" db="EMBL/GenBank/DDBJ databases">
        <title>Collection of gut derived symbiotic bacterial strains cultured from healthy donors.</title>
        <authorList>
            <person name="Lin H."/>
            <person name="Kohout C."/>
            <person name="Waligurski E."/>
            <person name="Pamer E.G."/>
        </authorList>
    </citation>
    <scope>NUCLEOTIDE SEQUENCE</scope>
    <source>
        <strain evidence="8">DFI.7.46</strain>
    </source>
</reference>
<protein>
    <submittedName>
        <fullName evidence="8">F0F1 ATP synthase subunit epsilon</fullName>
    </submittedName>
</protein>
<evidence type="ECO:0000256" key="5">
    <source>
        <dbReference type="ARBA" id="ARBA00023136"/>
    </source>
</evidence>
<keyword evidence="3" id="KW-0813">Transport</keyword>
<evidence type="ECO:0000256" key="4">
    <source>
        <dbReference type="ARBA" id="ARBA00023065"/>
    </source>
</evidence>
<evidence type="ECO:0000256" key="6">
    <source>
        <dbReference type="ARBA" id="ARBA00023196"/>
    </source>
</evidence>
<name>A0AAJ1BB57_9ACTO</name>
<evidence type="ECO:0000313" key="9">
    <source>
        <dbReference type="Proteomes" id="UP001200537"/>
    </source>
</evidence>
<dbReference type="SUPFAM" id="SSF51344">
    <property type="entry name" value="Epsilon subunit of F1F0-ATP synthase N-terminal domain"/>
    <property type="match status" value="1"/>
</dbReference>
<accession>A0AAJ1BB57</accession>
<evidence type="ECO:0000256" key="3">
    <source>
        <dbReference type="ARBA" id="ARBA00022448"/>
    </source>
</evidence>
<comment type="subcellular location">
    <subcellularLocation>
        <location evidence="1">Cell membrane</location>
        <topology evidence="1">Peripheral membrane protein</topology>
    </subcellularLocation>
</comment>
<dbReference type="RefSeq" id="WP_024059356.1">
    <property type="nucleotide sequence ID" value="NZ_JAGZVZ010000011.1"/>
</dbReference>
<dbReference type="InterPro" id="IPR001469">
    <property type="entry name" value="ATP_synth_F1_dsu/esu"/>
</dbReference>
<keyword evidence="5" id="KW-0472">Membrane</keyword>
<dbReference type="InterPro" id="IPR020546">
    <property type="entry name" value="ATP_synth_F1_dsu/esu_N"/>
</dbReference>